<feature type="transmembrane region" description="Helical" evidence="1">
    <location>
        <begin position="201"/>
        <end position="219"/>
    </location>
</feature>
<accession>A0A3D9SP82</accession>
<keyword evidence="1" id="KW-1133">Transmembrane helix</keyword>
<dbReference type="RefSeq" id="WP_116023223.1">
    <property type="nucleotide sequence ID" value="NZ_QTTT01000001.1"/>
</dbReference>
<sequence length="221" mass="23320">MTVHSPEHTSTSSEGRGWAWCGVLGGLIALVVIFFLSVALSSVDEALWKDNARYVEAIADKKTTVWIFQTGTSLAALLVIVFAAGLRRKLARLEPRDGLVPGLVFAGLLLVAALLLVGGGISTELYHALRQYEKADPDTIGANLGIYNTLAWVWAGAGLSAGAVAVAGFRRRTVGRGTAVFSAVMAALIALVQLVPLQYMALLPGALWIMVMGAVSATSKR</sequence>
<name>A0A3D9SP82_9ACTN</name>
<feature type="transmembrane region" description="Helical" evidence="1">
    <location>
        <begin position="63"/>
        <end position="86"/>
    </location>
</feature>
<organism evidence="2 3">
    <name type="scientific">Thermomonospora umbrina</name>
    <dbReference type="NCBI Taxonomy" id="111806"/>
    <lineage>
        <taxon>Bacteria</taxon>
        <taxon>Bacillati</taxon>
        <taxon>Actinomycetota</taxon>
        <taxon>Actinomycetes</taxon>
        <taxon>Streptosporangiales</taxon>
        <taxon>Thermomonosporaceae</taxon>
        <taxon>Thermomonospora</taxon>
    </lineage>
</organism>
<dbReference type="EMBL" id="QTTT01000001">
    <property type="protein sequence ID" value="REE97776.1"/>
    <property type="molecule type" value="Genomic_DNA"/>
</dbReference>
<comment type="caution">
    <text evidence="2">The sequence shown here is derived from an EMBL/GenBank/DDBJ whole genome shotgun (WGS) entry which is preliminary data.</text>
</comment>
<feature type="transmembrane region" description="Helical" evidence="1">
    <location>
        <begin position="151"/>
        <end position="170"/>
    </location>
</feature>
<dbReference type="OrthoDB" id="3574827at2"/>
<feature type="transmembrane region" description="Helical" evidence="1">
    <location>
        <begin position="98"/>
        <end position="121"/>
    </location>
</feature>
<protein>
    <recommendedName>
        <fullName evidence="4">DUF4386 family protein</fullName>
    </recommendedName>
</protein>
<gene>
    <name evidence="2" type="ORF">DFJ69_3251</name>
</gene>
<keyword evidence="1" id="KW-0812">Transmembrane</keyword>
<keyword evidence="1" id="KW-0472">Membrane</keyword>
<feature type="transmembrane region" description="Helical" evidence="1">
    <location>
        <begin position="18"/>
        <end position="43"/>
    </location>
</feature>
<evidence type="ECO:0000313" key="3">
    <source>
        <dbReference type="Proteomes" id="UP000256661"/>
    </source>
</evidence>
<evidence type="ECO:0008006" key="4">
    <source>
        <dbReference type="Google" id="ProtNLM"/>
    </source>
</evidence>
<reference evidence="2 3" key="1">
    <citation type="submission" date="2018-08" db="EMBL/GenBank/DDBJ databases">
        <title>Sequencing the genomes of 1000 actinobacteria strains.</title>
        <authorList>
            <person name="Klenk H.-P."/>
        </authorList>
    </citation>
    <scope>NUCLEOTIDE SEQUENCE [LARGE SCALE GENOMIC DNA]</scope>
    <source>
        <strain evidence="2 3">DSM 43927</strain>
    </source>
</reference>
<evidence type="ECO:0000313" key="2">
    <source>
        <dbReference type="EMBL" id="REE97776.1"/>
    </source>
</evidence>
<proteinExistence type="predicted"/>
<evidence type="ECO:0000256" key="1">
    <source>
        <dbReference type="SAM" id="Phobius"/>
    </source>
</evidence>
<feature type="transmembrane region" description="Helical" evidence="1">
    <location>
        <begin position="177"/>
        <end position="195"/>
    </location>
</feature>
<keyword evidence="3" id="KW-1185">Reference proteome</keyword>
<dbReference type="AlphaFoldDB" id="A0A3D9SP82"/>
<dbReference type="Proteomes" id="UP000256661">
    <property type="component" value="Unassembled WGS sequence"/>
</dbReference>